<comment type="caution">
    <text evidence="13">The sequence shown here is derived from an EMBL/GenBank/DDBJ whole genome shotgun (WGS) entry which is preliminary data.</text>
</comment>
<comment type="subcellular location">
    <subcellularLocation>
        <location evidence="2">Chromosome</location>
        <location evidence="2">Centromere</location>
    </subcellularLocation>
    <subcellularLocation>
        <location evidence="1">Nucleus</location>
    </subcellularLocation>
</comment>
<keyword evidence="5" id="KW-0132">Cell division</keyword>
<evidence type="ECO:0000256" key="8">
    <source>
        <dbReference type="ARBA" id="ARBA00023306"/>
    </source>
</evidence>
<dbReference type="Proteomes" id="UP001075354">
    <property type="component" value="Chromosome 6"/>
</dbReference>
<dbReference type="GO" id="GO:0051233">
    <property type="term" value="C:spindle midzone"/>
    <property type="evidence" value="ECO:0007669"/>
    <property type="project" value="TreeGrafter"/>
</dbReference>
<feature type="compositionally biased region" description="Basic residues" evidence="11">
    <location>
        <begin position="1"/>
        <end position="10"/>
    </location>
</feature>
<evidence type="ECO:0000256" key="2">
    <source>
        <dbReference type="ARBA" id="ARBA00004584"/>
    </source>
</evidence>
<evidence type="ECO:0000256" key="11">
    <source>
        <dbReference type="SAM" id="MobiDB-lite"/>
    </source>
</evidence>
<reference evidence="13" key="1">
    <citation type="submission" date="2022-12" db="EMBL/GenBank/DDBJ databases">
        <title>Chromosome-level genome assembly of the bean flower thrips Megalurothrips usitatus.</title>
        <authorList>
            <person name="Ma L."/>
            <person name="Liu Q."/>
            <person name="Li H."/>
            <person name="Cai W."/>
        </authorList>
    </citation>
    <scope>NUCLEOTIDE SEQUENCE</scope>
    <source>
        <strain evidence="13">Cailab_2022a</strain>
    </source>
</reference>
<dbReference type="PANTHER" id="PTHR16040">
    <property type="entry name" value="AUSTRALIN, ISOFORM A-RELATED"/>
    <property type="match status" value="1"/>
</dbReference>
<organism evidence="13 14">
    <name type="scientific">Megalurothrips usitatus</name>
    <name type="common">bean blossom thrips</name>
    <dbReference type="NCBI Taxonomy" id="439358"/>
    <lineage>
        <taxon>Eukaryota</taxon>
        <taxon>Metazoa</taxon>
        <taxon>Ecdysozoa</taxon>
        <taxon>Arthropoda</taxon>
        <taxon>Hexapoda</taxon>
        <taxon>Insecta</taxon>
        <taxon>Pterygota</taxon>
        <taxon>Neoptera</taxon>
        <taxon>Paraneoptera</taxon>
        <taxon>Thysanoptera</taxon>
        <taxon>Terebrantia</taxon>
        <taxon>Thripoidea</taxon>
        <taxon>Thripidae</taxon>
        <taxon>Megalurothrips</taxon>
    </lineage>
</organism>
<keyword evidence="7" id="KW-0539">Nucleus</keyword>
<evidence type="ECO:0000259" key="12">
    <source>
        <dbReference type="Pfam" id="PF10512"/>
    </source>
</evidence>
<feature type="domain" description="Borealin C-terminal" evidence="12">
    <location>
        <begin position="173"/>
        <end position="272"/>
    </location>
</feature>
<dbReference type="GO" id="GO:0032133">
    <property type="term" value="C:chromosome passenger complex"/>
    <property type="evidence" value="ECO:0007669"/>
    <property type="project" value="TreeGrafter"/>
</dbReference>
<dbReference type="GO" id="GO:0000070">
    <property type="term" value="P:mitotic sister chromatid segregation"/>
    <property type="evidence" value="ECO:0007669"/>
    <property type="project" value="TreeGrafter"/>
</dbReference>
<evidence type="ECO:0000256" key="7">
    <source>
        <dbReference type="ARBA" id="ARBA00023242"/>
    </source>
</evidence>
<evidence type="ECO:0000256" key="6">
    <source>
        <dbReference type="ARBA" id="ARBA00022776"/>
    </source>
</evidence>
<keyword evidence="14" id="KW-1185">Reference proteome</keyword>
<feature type="region of interest" description="Disordered" evidence="11">
    <location>
        <begin position="1"/>
        <end position="20"/>
    </location>
</feature>
<dbReference type="InterPro" id="IPR018867">
    <property type="entry name" value="Cell_div_borealin"/>
</dbReference>
<comment type="similarity">
    <text evidence="3">Belongs to the borealin family.</text>
</comment>
<dbReference type="GO" id="GO:0000775">
    <property type="term" value="C:chromosome, centromeric region"/>
    <property type="evidence" value="ECO:0007669"/>
    <property type="project" value="UniProtKB-SubCell"/>
</dbReference>
<feature type="region of interest" description="Disordered" evidence="11">
    <location>
        <begin position="69"/>
        <end position="89"/>
    </location>
</feature>
<protein>
    <recommendedName>
        <fullName evidence="12">Borealin C-terminal domain-containing protein</fullName>
    </recommendedName>
</protein>
<evidence type="ECO:0000256" key="1">
    <source>
        <dbReference type="ARBA" id="ARBA00004123"/>
    </source>
</evidence>
<dbReference type="InterPro" id="IPR046466">
    <property type="entry name" value="Borealin_C"/>
</dbReference>
<feature type="region of interest" description="Disordered" evidence="11">
    <location>
        <begin position="104"/>
        <end position="135"/>
    </location>
</feature>
<feature type="compositionally biased region" description="Basic residues" evidence="11">
    <location>
        <begin position="124"/>
        <end position="135"/>
    </location>
</feature>
<dbReference type="AlphaFoldDB" id="A0AAV7XSC9"/>
<keyword evidence="8" id="KW-0131">Cell cycle</keyword>
<evidence type="ECO:0000313" key="14">
    <source>
        <dbReference type="Proteomes" id="UP001075354"/>
    </source>
</evidence>
<keyword evidence="10" id="KW-0175">Coiled coil</keyword>
<evidence type="ECO:0000256" key="4">
    <source>
        <dbReference type="ARBA" id="ARBA00022454"/>
    </source>
</evidence>
<gene>
    <name evidence="13" type="ORF">ONE63_008227</name>
</gene>
<dbReference type="PANTHER" id="PTHR16040:SF7">
    <property type="entry name" value="AUSTRALIN, ISOFORM A-RELATED"/>
    <property type="match status" value="1"/>
</dbReference>
<name>A0AAV7XSC9_9NEOP</name>
<sequence length="274" mass="31010">MVRTRAKKGTTTREKESSECPETAWKLWLLDFETELEDRMHKLKMKLKEEMEVLDRQLMVILAQIPSDEADLPPSRSHHQGDSVDSIESFDSTLTSTVKKPAKGFITSTAFKPMPPPPEPKTTRQSRAKTTRHRTSSLTDVYNMYPDLSSTRRVTRSSSQPRDLMSKVITDYQTPMNRPDRPMTAVTPKVDPYCPMPLKRYARQGEMAISLTGSPLMMTTSITEPNISLPLNNGQEVYSILPTSGPCPMIPSLDNQTRQKLLLLRENLSKILGD</sequence>
<dbReference type="GO" id="GO:0051301">
    <property type="term" value="P:cell division"/>
    <property type="evidence" value="ECO:0007669"/>
    <property type="project" value="UniProtKB-KW"/>
</dbReference>
<proteinExistence type="inferred from homology"/>
<evidence type="ECO:0000256" key="5">
    <source>
        <dbReference type="ARBA" id="ARBA00022618"/>
    </source>
</evidence>
<evidence type="ECO:0000256" key="10">
    <source>
        <dbReference type="SAM" id="Coils"/>
    </source>
</evidence>
<dbReference type="GO" id="GO:0005634">
    <property type="term" value="C:nucleus"/>
    <property type="evidence" value="ECO:0007669"/>
    <property type="project" value="UniProtKB-SubCell"/>
</dbReference>
<keyword evidence="6" id="KW-0498">Mitosis</keyword>
<dbReference type="Pfam" id="PF10512">
    <property type="entry name" value="Borealin"/>
    <property type="match status" value="1"/>
</dbReference>
<evidence type="ECO:0000256" key="9">
    <source>
        <dbReference type="ARBA" id="ARBA00023328"/>
    </source>
</evidence>
<accession>A0AAV7XSC9</accession>
<keyword evidence="9" id="KW-0137">Centromere</keyword>
<evidence type="ECO:0000313" key="13">
    <source>
        <dbReference type="EMBL" id="KAJ1526642.1"/>
    </source>
</evidence>
<feature type="coiled-coil region" evidence="10">
    <location>
        <begin position="33"/>
        <end position="64"/>
    </location>
</feature>
<keyword evidence="4" id="KW-0158">Chromosome</keyword>
<evidence type="ECO:0000256" key="3">
    <source>
        <dbReference type="ARBA" id="ARBA00009914"/>
    </source>
</evidence>
<dbReference type="EMBL" id="JAPTSV010000006">
    <property type="protein sequence ID" value="KAJ1526642.1"/>
    <property type="molecule type" value="Genomic_DNA"/>
</dbReference>